<proteinExistence type="predicted"/>
<dbReference type="PANTHER" id="PTHR33993:SF14">
    <property type="entry name" value="GB|AAF24581.1"/>
    <property type="match status" value="1"/>
</dbReference>
<reference evidence="2 3" key="1">
    <citation type="submission" date="2020-10" db="EMBL/GenBank/DDBJ databases">
        <title>Connecting structure to function with the recovery of over 1000 high-quality activated sludge metagenome-assembled genomes encoding full-length rRNA genes using long-read sequencing.</title>
        <authorList>
            <person name="Singleton C.M."/>
            <person name="Petriglieri F."/>
            <person name="Kristensen J.M."/>
            <person name="Kirkegaard R.H."/>
            <person name="Michaelsen T.Y."/>
            <person name="Andersen M.H."/>
            <person name="Karst S.M."/>
            <person name="Dueholm M.S."/>
            <person name="Nielsen P.H."/>
            <person name="Albertsen M."/>
        </authorList>
    </citation>
    <scope>NUCLEOTIDE SEQUENCE [LARGE SCALE GENOMIC DNA]</scope>
    <source>
        <strain evidence="2">Ribe_18-Q3-R11-54_BAT3C.373</strain>
    </source>
</reference>
<dbReference type="Proteomes" id="UP000808349">
    <property type="component" value="Unassembled WGS sequence"/>
</dbReference>
<dbReference type="InterPro" id="IPR052164">
    <property type="entry name" value="Anthracycline_SecMetBiosynth"/>
</dbReference>
<dbReference type="InterPro" id="IPR037523">
    <property type="entry name" value="VOC_core"/>
</dbReference>
<gene>
    <name evidence="2" type="ORF">IPO85_00700</name>
</gene>
<name>A0A9D7S6C3_9BACT</name>
<dbReference type="InterPro" id="IPR004360">
    <property type="entry name" value="Glyas_Fos-R_dOase_dom"/>
</dbReference>
<protein>
    <submittedName>
        <fullName evidence="2">VOC family protein</fullName>
    </submittedName>
</protein>
<dbReference type="AlphaFoldDB" id="A0A9D7S6C3"/>
<dbReference type="Pfam" id="PF00903">
    <property type="entry name" value="Glyoxalase"/>
    <property type="match status" value="1"/>
</dbReference>
<dbReference type="SUPFAM" id="SSF54593">
    <property type="entry name" value="Glyoxalase/Bleomycin resistance protein/Dihydroxybiphenyl dioxygenase"/>
    <property type="match status" value="1"/>
</dbReference>
<evidence type="ECO:0000259" key="1">
    <source>
        <dbReference type="PROSITE" id="PS51819"/>
    </source>
</evidence>
<feature type="domain" description="VOC" evidence="1">
    <location>
        <begin position="5"/>
        <end position="122"/>
    </location>
</feature>
<comment type="caution">
    <text evidence="2">The sequence shown here is derived from an EMBL/GenBank/DDBJ whole genome shotgun (WGS) entry which is preliminary data.</text>
</comment>
<dbReference type="PANTHER" id="PTHR33993">
    <property type="entry name" value="GLYOXALASE-RELATED"/>
    <property type="match status" value="1"/>
</dbReference>
<organism evidence="2 3">
    <name type="scientific">Candidatus Defluviibacterium haderslevense</name>
    <dbReference type="NCBI Taxonomy" id="2981993"/>
    <lineage>
        <taxon>Bacteria</taxon>
        <taxon>Pseudomonadati</taxon>
        <taxon>Bacteroidota</taxon>
        <taxon>Saprospiria</taxon>
        <taxon>Saprospirales</taxon>
        <taxon>Saprospiraceae</taxon>
        <taxon>Candidatus Defluviibacterium</taxon>
    </lineage>
</organism>
<dbReference type="EMBL" id="JADKFW010000004">
    <property type="protein sequence ID" value="MBK9716045.1"/>
    <property type="molecule type" value="Genomic_DNA"/>
</dbReference>
<dbReference type="Gene3D" id="3.10.180.10">
    <property type="entry name" value="2,3-Dihydroxybiphenyl 1,2-Dioxygenase, domain 1"/>
    <property type="match status" value="1"/>
</dbReference>
<accession>A0A9D7S6C3</accession>
<dbReference type="PROSITE" id="PS51819">
    <property type="entry name" value="VOC"/>
    <property type="match status" value="1"/>
</dbReference>
<dbReference type="InterPro" id="IPR029068">
    <property type="entry name" value="Glyas_Bleomycin-R_OHBP_Dase"/>
</dbReference>
<evidence type="ECO:0000313" key="2">
    <source>
        <dbReference type="EMBL" id="MBK9716045.1"/>
    </source>
</evidence>
<evidence type="ECO:0000313" key="3">
    <source>
        <dbReference type="Proteomes" id="UP000808349"/>
    </source>
</evidence>
<sequence>MNIGAFQWADLTVPNALEIKDFYARVIGFSVQEVSMGTYEDFCLNSPTDGFTKAGVCHSRGANEGLPPVWLVYFNVADLEVSLVAVHESGGKIISGPKSYGGSSRYAVIQDPAGAFCALFQH</sequence>